<dbReference type="EMBL" id="BFEA01000155">
    <property type="protein sequence ID" value="GBG71906.1"/>
    <property type="molecule type" value="Genomic_DNA"/>
</dbReference>
<dbReference type="GO" id="GO:0016236">
    <property type="term" value="P:macroautophagy"/>
    <property type="evidence" value="ECO:0007669"/>
    <property type="project" value="UniProtKB-ARBA"/>
</dbReference>
<dbReference type="GO" id="GO:0000814">
    <property type="term" value="C:ESCRT II complex"/>
    <property type="evidence" value="ECO:0007669"/>
    <property type="project" value="InterPro"/>
</dbReference>
<evidence type="ECO:0000313" key="5">
    <source>
        <dbReference type="EMBL" id="GBG71906.1"/>
    </source>
</evidence>
<dbReference type="InterPro" id="IPR008570">
    <property type="entry name" value="ESCRT-II_cplx_Vps25-sub"/>
</dbReference>
<dbReference type="STRING" id="69332.A0A388KPD2"/>
<evidence type="ECO:0000256" key="3">
    <source>
        <dbReference type="ARBA" id="ARBA00022927"/>
    </source>
</evidence>
<dbReference type="SUPFAM" id="SSF46785">
    <property type="entry name" value="Winged helix' DNA-binding domain"/>
    <property type="match status" value="2"/>
</dbReference>
<sequence length="181" mass="21027">MRTTDGEAFSLPYFFHYPPYFTLQPVRDTREKQIQLWKDLILNYCKHYKVFAIDVEGDFPLFSNSEIERRLNTEAKRVFLSALVSEGRAEWLDKAQRRCLIFWRRVEDWAGYIYSWADSNALVGGVATMEELRSGDDVKGTDLEGIDINILRKAMKVLEQRGKAVLFRGTSADDEGIKFLN</sequence>
<dbReference type="InterPro" id="IPR036390">
    <property type="entry name" value="WH_DNA-bd_sf"/>
</dbReference>
<dbReference type="Pfam" id="PF05871">
    <property type="entry name" value="ESCRT-II"/>
    <property type="match status" value="1"/>
</dbReference>
<dbReference type="GO" id="GO:0043328">
    <property type="term" value="P:protein transport to vacuole involved in ubiquitin-dependent protein catabolic process via the multivesicular body sorting pathway"/>
    <property type="evidence" value="ECO:0007669"/>
    <property type="project" value="TreeGrafter"/>
</dbReference>
<dbReference type="AlphaFoldDB" id="A0A388KPD2"/>
<dbReference type="OMA" id="TRCLIMW"/>
<accession>A0A388KPD2</accession>
<comment type="similarity">
    <text evidence="1">Belongs to the VPS25 family.</text>
</comment>
<dbReference type="Gene3D" id="1.10.10.570">
    <property type="entry name" value="Winged helix' DNA-binding domain. Chain C. Domain 1"/>
    <property type="match status" value="1"/>
</dbReference>
<dbReference type="GO" id="GO:0005198">
    <property type="term" value="F:structural molecule activity"/>
    <property type="evidence" value="ECO:0007669"/>
    <property type="project" value="TreeGrafter"/>
</dbReference>
<protein>
    <recommendedName>
        <fullName evidence="4">ESCRT-II complex subunit VPS25</fullName>
    </recommendedName>
</protein>
<dbReference type="InterPro" id="IPR036388">
    <property type="entry name" value="WH-like_DNA-bd_sf"/>
</dbReference>
<comment type="caution">
    <text evidence="5">The sequence shown here is derived from an EMBL/GenBank/DDBJ whole genome shotgun (WGS) entry which is preliminary data.</text>
</comment>
<name>A0A388KPD2_CHABU</name>
<dbReference type="PANTHER" id="PTHR13149">
    <property type="entry name" value="VACUOLAR PROTEIN SORTING-ASSOCIATED PROTEIN VPS25"/>
    <property type="match status" value="1"/>
</dbReference>
<gene>
    <name evidence="5" type="ORF">CBR_g10842</name>
</gene>
<dbReference type="OrthoDB" id="245150at2759"/>
<dbReference type="GO" id="GO:0042803">
    <property type="term" value="F:protein homodimerization activity"/>
    <property type="evidence" value="ECO:0007669"/>
    <property type="project" value="TreeGrafter"/>
</dbReference>
<dbReference type="Proteomes" id="UP000265515">
    <property type="component" value="Unassembled WGS sequence"/>
</dbReference>
<dbReference type="Gene3D" id="1.10.10.10">
    <property type="entry name" value="Winged helix-like DNA-binding domain superfamily/Winged helix DNA-binding domain"/>
    <property type="match status" value="1"/>
</dbReference>
<keyword evidence="2" id="KW-0813">Transport</keyword>
<keyword evidence="6" id="KW-1185">Reference proteome</keyword>
<evidence type="ECO:0000256" key="1">
    <source>
        <dbReference type="ARBA" id="ARBA00009674"/>
    </source>
</evidence>
<dbReference type="FunFam" id="1.10.10.10:FF:000141">
    <property type="entry name" value="vacuolar protein-sorting-associated protein 25"/>
    <property type="match status" value="1"/>
</dbReference>
<evidence type="ECO:0000256" key="2">
    <source>
        <dbReference type="ARBA" id="ARBA00022448"/>
    </source>
</evidence>
<keyword evidence="3" id="KW-0653">Protein transport</keyword>
<dbReference type="FunFam" id="1.10.10.570:FF:000002">
    <property type="entry name" value="Vacuolar protein sorting-associated protein 25"/>
    <property type="match status" value="1"/>
</dbReference>
<evidence type="ECO:0000313" key="6">
    <source>
        <dbReference type="Proteomes" id="UP000265515"/>
    </source>
</evidence>
<organism evidence="5 6">
    <name type="scientific">Chara braunii</name>
    <name type="common">Braun's stonewort</name>
    <dbReference type="NCBI Taxonomy" id="69332"/>
    <lineage>
        <taxon>Eukaryota</taxon>
        <taxon>Viridiplantae</taxon>
        <taxon>Streptophyta</taxon>
        <taxon>Charophyceae</taxon>
        <taxon>Charales</taxon>
        <taxon>Characeae</taxon>
        <taxon>Chara</taxon>
    </lineage>
</organism>
<dbReference type="InterPro" id="IPR014041">
    <property type="entry name" value="ESCRT-II_cplx_Vps25-sub_N"/>
</dbReference>
<dbReference type="PANTHER" id="PTHR13149:SF0">
    <property type="entry name" value="VACUOLAR PROTEIN-SORTING-ASSOCIATED PROTEIN 25"/>
    <property type="match status" value="1"/>
</dbReference>
<evidence type="ECO:0000256" key="4">
    <source>
        <dbReference type="ARBA" id="ARBA00030094"/>
    </source>
</evidence>
<reference evidence="5 6" key="1">
    <citation type="journal article" date="2018" name="Cell">
        <title>The Chara Genome: Secondary Complexity and Implications for Plant Terrestrialization.</title>
        <authorList>
            <person name="Nishiyama T."/>
            <person name="Sakayama H."/>
            <person name="Vries J.D."/>
            <person name="Buschmann H."/>
            <person name="Saint-Marcoux D."/>
            <person name="Ullrich K.K."/>
            <person name="Haas F.B."/>
            <person name="Vanderstraeten L."/>
            <person name="Becker D."/>
            <person name="Lang D."/>
            <person name="Vosolsobe S."/>
            <person name="Rombauts S."/>
            <person name="Wilhelmsson P.K.I."/>
            <person name="Janitza P."/>
            <person name="Kern R."/>
            <person name="Heyl A."/>
            <person name="Rumpler F."/>
            <person name="Villalobos L.I.A.C."/>
            <person name="Clay J.M."/>
            <person name="Skokan R."/>
            <person name="Toyoda A."/>
            <person name="Suzuki Y."/>
            <person name="Kagoshima H."/>
            <person name="Schijlen E."/>
            <person name="Tajeshwar N."/>
            <person name="Catarino B."/>
            <person name="Hetherington A.J."/>
            <person name="Saltykova A."/>
            <person name="Bonnot C."/>
            <person name="Breuninger H."/>
            <person name="Symeonidi A."/>
            <person name="Radhakrishnan G.V."/>
            <person name="Van Nieuwerburgh F."/>
            <person name="Deforce D."/>
            <person name="Chang C."/>
            <person name="Karol K.G."/>
            <person name="Hedrich R."/>
            <person name="Ulvskov P."/>
            <person name="Glockner G."/>
            <person name="Delwiche C.F."/>
            <person name="Petrasek J."/>
            <person name="Van de Peer Y."/>
            <person name="Friml J."/>
            <person name="Beilby M."/>
            <person name="Dolan L."/>
            <person name="Kohara Y."/>
            <person name="Sugano S."/>
            <person name="Fujiyama A."/>
            <person name="Delaux P.-M."/>
            <person name="Quint M."/>
            <person name="TheiBen G."/>
            <person name="Hagemann M."/>
            <person name="Harholt J."/>
            <person name="Dunand C."/>
            <person name="Zachgo S."/>
            <person name="Langdale J."/>
            <person name="Maumus F."/>
            <person name="Straeten D.V.D."/>
            <person name="Gould S.B."/>
            <person name="Rensing S.A."/>
        </authorList>
    </citation>
    <scope>NUCLEOTIDE SEQUENCE [LARGE SCALE GENOMIC DNA]</scope>
    <source>
        <strain evidence="5 6">S276</strain>
    </source>
</reference>
<dbReference type="Gramene" id="GBG71906">
    <property type="protein sequence ID" value="GBG71906"/>
    <property type="gene ID" value="CBR_g10842"/>
</dbReference>
<proteinExistence type="inferred from homology"/>